<evidence type="ECO:0000256" key="4">
    <source>
        <dbReference type="SAM" id="Phobius"/>
    </source>
</evidence>
<proteinExistence type="inferred from homology"/>
<feature type="compositionally biased region" description="Polar residues" evidence="3">
    <location>
        <begin position="436"/>
        <end position="447"/>
    </location>
</feature>
<evidence type="ECO:0000259" key="6">
    <source>
        <dbReference type="Pfam" id="PF25917"/>
    </source>
</evidence>
<comment type="similarity">
    <text evidence="1">Belongs to the membrane fusion protein (MFP) (TC 8.A.1) family.</text>
</comment>
<dbReference type="Gene3D" id="2.40.50.100">
    <property type="match status" value="1"/>
</dbReference>
<organism evidence="7 8">
    <name type="scientific">Arenicella chitinivorans</name>
    <dbReference type="NCBI Taxonomy" id="1329800"/>
    <lineage>
        <taxon>Bacteria</taxon>
        <taxon>Pseudomonadati</taxon>
        <taxon>Pseudomonadota</taxon>
        <taxon>Gammaproteobacteria</taxon>
        <taxon>Arenicellales</taxon>
        <taxon>Arenicellaceae</taxon>
        <taxon>Arenicella</taxon>
    </lineage>
</organism>
<accession>A0A918RVJ8</accession>
<dbReference type="InterPro" id="IPR006143">
    <property type="entry name" value="RND_pump_MFP"/>
</dbReference>
<dbReference type="Pfam" id="PF25876">
    <property type="entry name" value="HH_MFP_RND"/>
    <property type="match status" value="1"/>
</dbReference>
<keyword evidence="4" id="KW-1133">Transmembrane helix</keyword>
<comment type="caution">
    <text evidence="7">The sequence shown here is derived from an EMBL/GenBank/DDBJ whole genome shotgun (WGS) entry which is preliminary data.</text>
</comment>
<dbReference type="Gene3D" id="1.10.287.470">
    <property type="entry name" value="Helix hairpin bin"/>
    <property type="match status" value="1"/>
</dbReference>
<feature type="coiled-coil region" evidence="2">
    <location>
        <begin position="116"/>
        <end position="167"/>
    </location>
</feature>
<evidence type="ECO:0000259" key="5">
    <source>
        <dbReference type="Pfam" id="PF25876"/>
    </source>
</evidence>
<reference evidence="7" key="1">
    <citation type="journal article" date="2014" name="Int. J. Syst. Evol. Microbiol.">
        <title>Complete genome sequence of Corynebacterium casei LMG S-19264T (=DSM 44701T), isolated from a smear-ripened cheese.</title>
        <authorList>
            <consortium name="US DOE Joint Genome Institute (JGI-PGF)"/>
            <person name="Walter F."/>
            <person name="Albersmeier A."/>
            <person name="Kalinowski J."/>
            <person name="Ruckert C."/>
        </authorList>
    </citation>
    <scope>NUCLEOTIDE SEQUENCE</scope>
    <source>
        <strain evidence="7">KCTC 12711</strain>
    </source>
</reference>
<dbReference type="InterPro" id="IPR058625">
    <property type="entry name" value="MdtA-like_BSH"/>
</dbReference>
<evidence type="ECO:0000313" key="8">
    <source>
        <dbReference type="Proteomes" id="UP000614811"/>
    </source>
</evidence>
<dbReference type="Proteomes" id="UP000614811">
    <property type="component" value="Unassembled WGS sequence"/>
</dbReference>
<dbReference type="PANTHER" id="PTHR30469:SF12">
    <property type="entry name" value="MULTIDRUG RESISTANCE PROTEIN MDTA"/>
    <property type="match status" value="1"/>
</dbReference>
<gene>
    <name evidence="7" type="ORF">GCM10008090_20850</name>
</gene>
<dbReference type="InterPro" id="IPR058624">
    <property type="entry name" value="MdtA-like_HH"/>
</dbReference>
<keyword evidence="4" id="KW-0472">Membrane</keyword>
<dbReference type="GO" id="GO:0015562">
    <property type="term" value="F:efflux transmembrane transporter activity"/>
    <property type="evidence" value="ECO:0007669"/>
    <property type="project" value="TreeGrafter"/>
</dbReference>
<dbReference type="Pfam" id="PF25917">
    <property type="entry name" value="BSH_RND"/>
    <property type="match status" value="1"/>
</dbReference>
<evidence type="ECO:0000256" key="3">
    <source>
        <dbReference type="SAM" id="MobiDB-lite"/>
    </source>
</evidence>
<dbReference type="Gene3D" id="2.40.30.170">
    <property type="match status" value="1"/>
</dbReference>
<feature type="compositionally biased region" description="Polar residues" evidence="3">
    <location>
        <begin position="395"/>
        <end position="404"/>
    </location>
</feature>
<dbReference type="AlphaFoldDB" id="A0A918RVJ8"/>
<keyword evidence="2" id="KW-0175">Coiled coil</keyword>
<evidence type="ECO:0000313" key="7">
    <source>
        <dbReference type="EMBL" id="GHA10930.1"/>
    </source>
</evidence>
<dbReference type="NCBIfam" id="TIGR01730">
    <property type="entry name" value="RND_mfp"/>
    <property type="match status" value="1"/>
</dbReference>
<name>A0A918RVJ8_9GAMM</name>
<feature type="transmembrane region" description="Helical" evidence="4">
    <location>
        <begin position="12"/>
        <end position="33"/>
    </location>
</feature>
<feature type="region of interest" description="Disordered" evidence="3">
    <location>
        <begin position="395"/>
        <end position="463"/>
    </location>
</feature>
<dbReference type="RefSeq" id="WP_189400620.1">
    <property type="nucleotide sequence ID" value="NZ_BMXA01000003.1"/>
</dbReference>
<keyword evidence="4" id="KW-0812">Transmembrane</keyword>
<feature type="compositionally biased region" description="Low complexity" evidence="3">
    <location>
        <begin position="412"/>
        <end position="423"/>
    </location>
</feature>
<keyword evidence="8" id="KW-1185">Reference proteome</keyword>
<protein>
    <submittedName>
        <fullName evidence="7">RND transporter</fullName>
    </submittedName>
</protein>
<evidence type="ECO:0000256" key="2">
    <source>
        <dbReference type="SAM" id="Coils"/>
    </source>
</evidence>
<feature type="domain" description="Multidrug resistance protein MdtA-like barrel-sandwich hybrid" evidence="6">
    <location>
        <begin position="74"/>
        <end position="209"/>
    </location>
</feature>
<feature type="domain" description="Multidrug resistance protein MdtA-like alpha-helical hairpin" evidence="5">
    <location>
        <begin position="117"/>
        <end position="183"/>
    </location>
</feature>
<dbReference type="PANTHER" id="PTHR30469">
    <property type="entry name" value="MULTIDRUG RESISTANCE PROTEIN MDTA"/>
    <property type="match status" value="1"/>
</dbReference>
<reference evidence="7" key="2">
    <citation type="submission" date="2020-09" db="EMBL/GenBank/DDBJ databases">
        <authorList>
            <person name="Sun Q."/>
            <person name="Kim S."/>
        </authorList>
    </citation>
    <scope>NUCLEOTIDE SEQUENCE</scope>
    <source>
        <strain evidence="7">KCTC 12711</strain>
    </source>
</reference>
<evidence type="ECO:0000256" key="1">
    <source>
        <dbReference type="ARBA" id="ARBA00009477"/>
    </source>
</evidence>
<dbReference type="GO" id="GO:1990281">
    <property type="term" value="C:efflux pump complex"/>
    <property type="evidence" value="ECO:0007669"/>
    <property type="project" value="TreeGrafter"/>
</dbReference>
<dbReference type="SUPFAM" id="SSF111369">
    <property type="entry name" value="HlyD-like secretion proteins"/>
    <property type="match status" value="1"/>
</dbReference>
<dbReference type="EMBL" id="BMXA01000003">
    <property type="protein sequence ID" value="GHA10930.1"/>
    <property type="molecule type" value="Genomic_DNA"/>
</dbReference>
<sequence length="463" mass="49726">MNFHIDSERKRWLLVCLAIVGFGAITLFLLTVLKSEPQLTPIEARTPVIDAEPLVWRSGHFEISASGRVVPVATVKLQAQVSGEVVELSDSFKSGAYFNAGDALLTINPVSLSARVAELNAQLASAKADLVLAEAQLARSKKLVELKAAAQEELDQRQAALGAAQARVVQFEASLKSAQTDLSRSVIRAPFNGRVVSERVSIGDVLAPGVQFADIYSTEAFELSVALAESDAVLLEGLFNAETAHIAARVESEFGGTRFYWPAVVDRVEAGLDSASRTIDVIVRVDAPEARGLALQETDVEAPPLLPSMFAQAFIQTRDFGQYIKVSRDSVRSDNTIWFVQVDSQGFGEVQSASARTLSNQQETAFIQPAIESDGQLYVLGSDIGGVLPGNQVQIRNHEPSSSVPAEEPLNAEEPSAIEEPSAVQEPSATDEPLTPSRNQTPTQLTDQPGAADVNPDLPTEQQ</sequence>